<dbReference type="RefSeq" id="WP_220206770.1">
    <property type="nucleotide sequence ID" value="NZ_BNJK01000001.1"/>
</dbReference>
<gene>
    <name evidence="1" type="ORF">KSF_061750</name>
</gene>
<dbReference type="Proteomes" id="UP000597444">
    <property type="component" value="Unassembled WGS sequence"/>
</dbReference>
<name>A0A8J3N2R4_9CHLR</name>
<evidence type="ECO:0000313" key="2">
    <source>
        <dbReference type="Proteomes" id="UP000597444"/>
    </source>
</evidence>
<accession>A0A8J3N2R4</accession>
<keyword evidence="2" id="KW-1185">Reference proteome</keyword>
<organism evidence="1 2">
    <name type="scientific">Reticulibacter mediterranei</name>
    <dbReference type="NCBI Taxonomy" id="2778369"/>
    <lineage>
        <taxon>Bacteria</taxon>
        <taxon>Bacillati</taxon>
        <taxon>Chloroflexota</taxon>
        <taxon>Ktedonobacteria</taxon>
        <taxon>Ktedonobacterales</taxon>
        <taxon>Reticulibacteraceae</taxon>
        <taxon>Reticulibacter</taxon>
    </lineage>
</organism>
<sequence>MKDLSQPFFANDDDDDLSPMDDIDQLFLQLEVVQPPPSLVNTILASVARLPRHEFLADVTETSELEREIDGLVVRNTHLQPS</sequence>
<evidence type="ECO:0000313" key="1">
    <source>
        <dbReference type="EMBL" id="GHO96127.1"/>
    </source>
</evidence>
<comment type="caution">
    <text evidence="1">The sequence shown here is derived from an EMBL/GenBank/DDBJ whole genome shotgun (WGS) entry which is preliminary data.</text>
</comment>
<dbReference type="AlphaFoldDB" id="A0A8J3N2R4"/>
<proteinExistence type="predicted"/>
<protein>
    <submittedName>
        <fullName evidence="1">Uncharacterized protein</fullName>
    </submittedName>
</protein>
<reference evidence="1" key="1">
    <citation type="submission" date="2020-10" db="EMBL/GenBank/DDBJ databases">
        <title>Taxonomic study of unclassified bacteria belonging to the class Ktedonobacteria.</title>
        <authorList>
            <person name="Yabe S."/>
            <person name="Wang C.M."/>
            <person name="Zheng Y."/>
            <person name="Sakai Y."/>
            <person name="Cavaletti L."/>
            <person name="Monciardini P."/>
            <person name="Donadio S."/>
        </authorList>
    </citation>
    <scope>NUCLEOTIDE SEQUENCE</scope>
    <source>
        <strain evidence="1">ID150040</strain>
    </source>
</reference>
<dbReference type="EMBL" id="BNJK01000001">
    <property type="protein sequence ID" value="GHO96127.1"/>
    <property type="molecule type" value="Genomic_DNA"/>
</dbReference>